<evidence type="ECO:0000313" key="5">
    <source>
        <dbReference type="EMBL" id="SSZ55665.1"/>
    </source>
</evidence>
<evidence type="ECO:0000256" key="1">
    <source>
        <dbReference type="ARBA" id="ARBA00006739"/>
    </source>
</evidence>
<dbReference type="PANTHER" id="PTHR43630">
    <property type="entry name" value="POLY-BETA-1,6-N-ACETYL-D-GLUCOSAMINE SYNTHASE"/>
    <property type="match status" value="1"/>
</dbReference>
<keyword evidence="2 5" id="KW-0328">Glycosyltransferase</keyword>
<proteinExistence type="inferred from homology"/>
<feature type="domain" description="Glycosyltransferase 2-like" evidence="4">
    <location>
        <begin position="4"/>
        <end position="147"/>
    </location>
</feature>
<sequence>MTFTIIIPAHNEAATLSDCLESLFLQTYPYFEVMVVNDGSQDETQTIIDAYCEKDARFHGIALPKSEHQPGAKVVNTFNEGLSTITPKEIICKFDADIIFPQDYLEKIVALYQSDERVGMASGIVYILKDNVLLNKEKVFDFKDDNNWQFESISSKNHVRGPIKSYRKECFMAMNGLRPILGWDNIDVMLAQMNGFTVRTLPELWVKHLRPTAHLYRKEKYQKLGKYFRNIGLSFPLAALSAFKVSLKDKNIISWWIMMRYFLTQPRPVVLSDEEIRFIRKLRWKMMGK</sequence>
<dbReference type="Proteomes" id="UP000255515">
    <property type="component" value="Unassembled WGS sequence"/>
</dbReference>
<dbReference type="GO" id="GO:0016757">
    <property type="term" value="F:glycosyltransferase activity"/>
    <property type="evidence" value="ECO:0007669"/>
    <property type="project" value="UniProtKB-KW"/>
</dbReference>
<evidence type="ECO:0000256" key="3">
    <source>
        <dbReference type="ARBA" id="ARBA00022679"/>
    </source>
</evidence>
<evidence type="ECO:0000259" key="4">
    <source>
        <dbReference type="Pfam" id="PF00535"/>
    </source>
</evidence>
<dbReference type="InterPro" id="IPR029044">
    <property type="entry name" value="Nucleotide-diphossugar_trans"/>
</dbReference>
<dbReference type="AlphaFoldDB" id="A0A376C2C8"/>
<dbReference type="EC" id="2.4.1.-" evidence="5"/>
<comment type="similarity">
    <text evidence="1">Belongs to the glycosyltransferase 2 family.</text>
</comment>
<gene>
    <name evidence="5" type="primary">pgaC</name>
    <name evidence="5" type="ORF">NCTC11661_01061</name>
</gene>
<organism evidence="5 6">
    <name type="scientific">Bergeyella zoohelcum</name>
    <dbReference type="NCBI Taxonomy" id="1015"/>
    <lineage>
        <taxon>Bacteria</taxon>
        <taxon>Pseudomonadati</taxon>
        <taxon>Bacteroidota</taxon>
        <taxon>Flavobacteriia</taxon>
        <taxon>Flavobacteriales</taxon>
        <taxon>Weeksellaceae</taxon>
        <taxon>Bergeyella</taxon>
    </lineage>
</organism>
<dbReference type="SUPFAM" id="SSF53448">
    <property type="entry name" value="Nucleotide-diphospho-sugar transferases"/>
    <property type="match status" value="1"/>
</dbReference>
<accession>A0A376C2C8</accession>
<dbReference type="Gene3D" id="3.90.550.10">
    <property type="entry name" value="Spore Coat Polysaccharide Biosynthesis Protein SpsA, Chain A"/>
    <property type="match status" value="1"/>
</dbReference>
<dbReference type="InterPro" id="IPR001173">
    <property type="entry name" value="Glyco_trans_2-like"/>
</dbReference>
<dbReference type="Pfam" id="PF00535">
    <property type="entry name" value="Glycos_transf_2"/>
    <property type="match status" value="1"/>
</dbReference>
<name>A0A376C2C8_9FLAO</name>
<evidence type="ECO:0000313" key="6">
    <source>
        <dbReference type="Proteomes" id="UP000255515"/>
    </source>
</evidence>
<reference evidence="5 6" key="1">
    <citation type="submission" date="2018-06" db="EMBL/GenBank/DDBJ databases">
        <authorList>
            <consortium name="Pathogen Informatics"/>
            <person name="Doyle S."/>
        </authorList>
    </citation>
    <scope>NUCLEOTIDE SEQUENCE [LARGE SCALE GENOMIC DNA]</scope>
    <source>
        <strain evidence="5 6">NCTC11661</strain>
    </source>
</reference>
<dbReference type="RefSeq" id="WP_002689075.1">
    <property type="nucleotide sequence ID" value="NZ_UFTJ01000002.1"/>
</dbReference>
<evidence type="ECO:0000256" key="2">
    <source>
        <dbReference type="ARBA" id="ARBA00022676"/>
    </source>
</evidence>
<dbReference type="PANTHER" id="PTHR43630:SF1">
    <property type="entry name" value="POLY-BETA-1,6-N-ACETYL-D-GLUCOSAMINE SYNTHASE"/>
    <property type="match status" value="1"/>
</dbReference>
<dbReference type="CDD" id="cd06423">
    <property type="entry name" value="CESA_like"/>
    <property type="match status" value="1"/>
</dbReference>
<keyword evidence="3 5" id="KW-0808">Transferase</keyword>
<protein>
    <submittedName>
        <fullName evidence="5">Poly-beta-1,6-N-acetyl-D-glucosamine synthase</fullName>
        <ecNumber evidence="5">2.4.1.-</ecNumber>
    </submittedName>
</protein>
<dbReference type="EMBL" id="UFTJ01000002">
    <property type="protein sequence ID" value="SSZ55665.1"/>
    <property type="molecule type" value="Genomic_DNA"/>
</dbReference>